<dbReference type="PROSITE" id="PS50164">
    <property type="entry name" value="GIY_YIG"/>
    <property type="match status" value="1"/>
</dbReference>
<dbReference type="SUPFAM" id="SSF82771">
    <property type="entry name" value="GIY-YIG endonuclease"/>
    <property type="match status" value="1"/>
</dbReference>
<dbReference type="CDD" id="cd10439">
    <property type="entry name" value="GIY-YIG_COG3410"/>
    <property type="match status" value="1"/>
</dbReference>
<evidence type="ECO:0000259" key="1">
    <source>
        <dbReference type="PROSITE" id="PS50164"/>
    </source>
</evidence>
<dbReference type="SMART" id="SM00487">
    <property type="entry name" value="DEXDc"/>
    <property type="match status" value="1"/>
</dbReference>
<dbReference type="RefSeq" id="WP_202999787.1">
    <property type="nucleotide sequence ID" value="NZ_JAEMEF010000004.1"/>
</dbReference>
<dbReference type="InterPro" id="IPR027417">
    <property type="entry name" value="P-loop_NTPase"/>
</dbReference>
<protein>
    <submittedName>
        <fullName evidence="2">DUF2075 domain-containing protein</fullName>
    </submittedName>
</protein>
<dbReference type="Proteomes" id="UP000605013">
    <property type="component" value="Unassembled WGS sequence"/>
</dbReference>
<evidence type="ECO:0000313" key="3">
    <source>
        <dbReference type="Proteomes" id="UP000605013"/>
    </source>
</evidence>
<dbReference type="SUPFAM" id="SSF51306">
    <property type="entry name" value="LexA/Signal peptidase"/>
    <property type="match status" value="1"/>
</dbReference>
<dbReference type="Pfam" id="PF09848">
    <property type="entry name" value="SLFN-g3_helicase"/>
    <property type="match status" value="1"/>
</dbReference>
<evidence type="ECO:0000313" key="2">
    <source>
        <dbReference type="EMBL" id="MBL7559532.1"/>
    </source>
</evidence>
<keyword evidence="3" id="KW-1185">Reference proteome</keyword>
<reference evidence="2 3" key="1">
    <citation type="submission" date="2020-12" db="EMBL/GenBank/DDBJ databases">
        <title>Olleya sediminilitoris sp. nov., isolated from a tidal flat.</title>
        <authorList>
            <person name="Park S."/>
            <person name="Yoon J.-H."/>
        </authorList>
    </citation>
    <scope>NUCLEOTIDE SEQUENCE [LARGE SCALE GENOMIC DNA]</scope>
    <source>
        <strain evidence="2 3">YSTF-M6</strain>
    </source>
</reference>
<organism evidence="2 3">
    <name type="scientific">Olleya sediminilitoris</name>
    <dbReference type="NCBI Taxonomy" id="2795739"/>
    <lineage>
        <taxon>Bacteria</taxon>
        <taxon>Pseudomonadati</taxon>
        <taxon>Bacteroidota</taxon>
        <taxon>Flavobacteriia</taxon>
        <taxon>Flavobacteriales</taxon>
        <taxon>Flavobacteriaceae</taxon>
    </lineage>
</organism>
<dbReference type="Gene3D" id="3.40.50.300">
    <property type="entry name" value="P-loop containing nucleotide triphosphate hydrolases"/>
    <property type="match status" value="1"/>
</dbReference>
<dbReference type="Gene3D" id="2.10.109.10">
    <property type="entry name" value="Umud Fragment, subunit A"/>
    <property type="match status" value="1"/>
</dbReference>
<dbReference type="InterPro" id="IPR035901">
    <property type="entry name" value="GIY-YIG_endonuc_sf"/>
</dbReference>
<dbReference type="InterPro" id="IPR014001">
    <property type="entry name" value="Helicase_ATP-bd"/>
</dbReference>
<dbReference type="SUPFAM" id="SSF52540">
    <property type="entry name" value="P-loop containing nucleoside triphosphate hydrolases"/>
    <property type="match status" value="1"/>
</dbReference>
<comment type="caution">
    <text evidence="2">The sequence shown here is derived from an EMBL/GenBank/DDBJ whole genome shotgun (WGS) entry which is preliminary data.</text>
</comment>
<name>A0ABS1WKA8_9FLAO</name>
<proteinExistence type="predicted"/>
<dbReference type="InterPro" id="IPR000305">
    <property type="entry name" value="GIY-YIG_endonuc"/>
</dbReference>
<dbReference type="EMBL" id="JAEMEF010000004">
    <property type="protein sequence ID" value="MBL7559532.1"/>
    <property type="molecule type" value="Genomic_DNA"/>
</dbReference>
<gene>
    <name evidence="2" type="ORF">JAO71_06895</name>
</gene>
<accession>A0ABS1WKA8</accession>
<sequence length="731" mass="84010">MIGSEAFKIESHDFDINSIDSLDNHYANNLWPIVYLLNDEIVKEAYVGETTDAINRLKTHLKNNKKNKLKTFRIISSAKFNKSATLDIESLLIKYLSGDGQYKLLNGNLGIANHNYYQKKEVYWDVFKNVWNGLRKDGIAKHSLSYIDNSDLFKYSPYKSLTEEQKKGLYLIIDNLLDDNIHNTIIEGGAGTGKTILAIFLFKLLNSDNSDFNFRDFGVDEIELKFKIEKLKEKFPKPKMALVVPMSSLRKTLQKVFKNVKGLKSSMVIGPAQLAKSHYDIVIVDESHRLRRRVNLGAYFGAFDKINIKLELDKFIGNELHWVDMQSTKAVFFYDEAQSIKPSDVLKDDFDILKLRKDTKIEYLQSQFRVKGGNSYVSYIDNLLKCNLDINQDTFNSNNYDFVLFDNIESFINEIKYRNEEVGLSRMIAGYSWKWISNKDDSLLDIEIENSKLKWNSTNIDWVNSPNAINEVGCIHTTQGYDLNYAGVIFGNEISYSKELGEIIIKEENYFDANGKQSIKNSSELKAFIVNIYKTIMLRGIKGTYVYACDKDLRDYLSYFITPYKSNIKEEEIIDLDIRDKQFENSVPFYNLQAAAGDFSELQSVDANQWVNLSEYIRFSDDYFACKVVGESMNKIIPNGAICLFKKYRGGSRNGRIVLAQSTEIQDNDFGSGYTVKEYSSSKSFNKDSWSHQSIVLKPQSFDVSFDPIVLSDEEIEDFKVVGTFEMVLGF</sequence>
<dbReference type="InterPro" id="IPR018647">
    <property type="entry name" value="SLFN_3-like_DNA/RNA_helicase"/>
</dbReference>
<dbReference type="InterPro" id="IPR036286">
    <property type="entry name" value="LexA/Signal_pep-like_sf"/>
</dbReference>
<feature type="domain" description="GIY-YIG" evidence="1">
    <location>
        <begin position="30"/>
        <end position="105"/>
    </location>
</feature>